<name>A0A0R3JU20_CALMK</name>
<dbReference type="PANTHER" id="PTHR37955:SF1">
    <property type="entry name" value="DEP DOMAIN-CONTAINING PROTEIN"/>
    <property type="match status" value="1"/>
</dbReference>
<feature type="transmembrane region" description="Helical" evidence="5">
    <location>
        <begin position="35"/>
        <end position="53"/>
    </location>
</feature>
<keyword evidence="3 5" id="KW-1133">Transmembrane helix</keyword>
<feature type="transmembrane region" description="Helical" evidence="5">
    <location>
        <begin position="284"/>
        <end position="302"/>
    </location>
</feature>
<feature type="transmembrane region" description="Helical" evidence="5">
    <location>
        <begin position="125"/>
        <end position="143"/>
    </location>
</feature>
<dbReference type="InterPro" id="IPR052951">
    <property type="entry name" value="Tellurite_res_ion_channel"/>
</dbReference>
<dbReference type="CDD" id="cd09325">
    <property type="entry name" value="TDT_C4-dicarb_trans"/>
    <property type="match status" value="1"/>
</dbReference>
<feature type="transmembrane region" description="Helical" evidence="5">
    <location>
        <begin position="65"/>
        <end position="86"/>
    </location>
</feature>
<feature type="transmembrane region" description="Helical" evidence="5">
    <location>
        <begin position="211"/>
        <end position="232"/>
    </location>
</feature>
<dbReference type="EMBL" id="LKHP01000009">
    <property type="protein sequence ID" value="KRQ86522.1"/>
    <property type="molecule type" value="Genomic_DNA"/>
</dbReference>
<dbReference type="OrthoDB" id="309023at2"/>
<gene>
    <name evidence="6" type="ORF">ABG79_01731</name>
</gene>
<organism evidence="6 7">
    <name type="scientific">Caloramator mitchellensis</name>
    <dbReference type="NCBI Taxonomy" id="908809"/>
    <lineage>
        <taxon>Bacteria</taxon>
        <taxon>Bacillati</taxon>
        <taxon>Bacillota</taxon>
        <taxon>Clostridia</taxon>
        <taxon>Eubacteriales</taxon>
        <taxon>Clostridiaceae</taxon>
        <taxon>Caloramator</taxon>
    </lineage>
</organism>
<evidence type="ECO:0000256" key="2">
    <source>
        <dbReference type="ARBA" id="ARBA00022692"/>
    </source>
</evidence>
<accession>A0A0R3JU20</accession>
<dbReference type="Pfam" id="PF03595">
    <property type="entry name" value="SLAC1"/>
    <property type="match status" value="1"/>
</dbReference>
<dbReference type="InterPro" id="IPR004695">
    <property type="entry name" value="SLAC1/Mae1/Ssu1/TehA"/>
</dbReference>
<evidence type="ECO:0000313" key="7">
    <source>
        <dbReference type="Proteomes" id="UP000052015"/>
    </source>
</evidence>
<evidence type="ECO:0000256" key="5">
    <source>
        <dbReference type="SAM" id="Phobius"/>
    </source>
</evidence>
<reference evidence="6 7" key="1">
    <citation type="submission" date="2015-09" db="EMBL/GenBank/DDBJ databases">
        <title>Draft genome sequence of a Caloramator mitchellensis, a moderate thermophile from the Great Artesian Basin of Australia.</title>
        <authorList>
            <person name="Patel B.K."/>
        </authorList>
    </citation>
    <scope>NUCLEOTIDE SEQUENCE [LARGE SCALE GENOMIC DNA]</scope>
    <source>
        <strain evidence="6 7">VF08</strain>
    </source>
</reference>
<dbReference type="PATRIC" id="fig|908809.3.peg.1729"/>
<sequence>MNRIIKKTPLPIAGLMLALASLGNLLSSYNILYKNILGTISVAILLLLLIKILKMPKEIIKDLENPVIASVTPTFFMGLMVLSTYIKPFSEKIGFVIWLTAIMLHSVYIIYFTKKYILTFSIKKVFASYFVVYVGIVAGALTSSSFKMESLGQGLFWFGFAAYLILLPVIIYRLIKHRDIPEPAVPTLTIMAAPANLCLAGYFNSFQEKNISIILFLAFISIIMFVFVLLNLPKMLKLKFYPSYSSFTFPFVITAVAMKMTNAYLMKMGKGMMFLSNYSKFLEIFAVIMVLYVLIRYTQFLLEDSINKKIEKSA</sequence>
<dbReference type="PANTHER" id="PTHR37955">
    <property type="entry name" value="TELLURITE RESISTANCE PROTEIN TEHA"/>
    <property type="match status" value="1"/>
</dbReference>
<dbReference type="GO" id="GO:0005886">
    <property type="term" value="C:plasma membrane"/>
    <property type="evidence" value="ECO:0007669"/>
    <property type="project" value="TreeGrafter"/>
</dbReference>
<feature type="transmembrane region" description="Helical" evidence="5">
    <location>
        <begin position="244"/>
        <end position="264"/>
    </location>
</feature>
<dbReference type="Gene3D" id="1.50.10.150">
    <property type="entry name" value="Voltage-dependent anion channel"/>
    <property type="match status" value="1"/>
</dbReference>
<evidence type="ECO:0000256" key="4">
    <source>
        <dbReference type="ARBA" id="ARBA00023136"/>
    </source>
</evidence>
<comment type="caution">
    <text evidence="6">The sequence shown here is derived from an EMBL/GenBank/DDBJ whole genome shotgun (WGS) entry which is preliminary data.</text>
</comment>
<dbReference type="InterPro" id="IPR038665">
    <property type="entry name" value="Voltage-dep_anion_channel_sf"/>
</dbReference>
<dbReference type="AlphaFoldDB" id="A0A0R3JU20"/>
<evidence type="ECO:0000256" key="3">
    <source>
        <dbReference type="ARBA" id="ARBA00022989"/>
    </source>
</evidence>
<comment type="subcellular location">
    <subcellularLocation>
        <location evidence="1">Membrane</location>
        <topology evidence="1">Multi-pass membrane protein</topology>
    </subcellularLocation>
</comment>
<feature type="transmembrane region" description="Helical" evidence="5">
    <location>
        <begin position="187"/>
        <end position="205"/>
    </location>
</feature>
<proteinExistence type="predicted"/>
<feature type="transmembrane region" description="Helical" evidence="5">
    <location>
        <begin position="92"/>
        <end position="113"/>
    </location>
</feature>
<protein>
    <submittedName>
        <fullName evidence="6">Potassium-tellurite ethidium and proflavin transporter</fullName>
    </submittedName>
</protein>
<keyword evidence="4 5" id="KW-0472">Membrane</keyword>
<dbReference type="RefSeq" id="WP_057979057.1">
    <property type="nucleotide sequence ID" value="NZ_LKHP01000009.1"/>
</dbReference>
<feature type="transmembrane region" description="Helical" evidence="5">
    <location>
        <begin position="155"/>
        <end position="175"/>
    </location>
</feature>
<keyword evidence="7" id="KW-1185">Reference proteome</keyword>
<feature type="transmembrane region" description="Helical" evidence="5">
    <location>
        <begin position="12"/>
        <end position="29"/>
    </location>
</feature>
<evidence type="ECO:0000313" key="6">
    <source>
        <dbReference type="EMBL" id="KRQ86522.1"/>
    </source>
</evidence>
<dbReference type="Proteomes" id="UP000052015">
    <property type="component" value="Unassembled WGS sequence"/>
</dbReference>
<keyword evidence="2 5" id="KW-0812">Transmembrane</keyword>
<dbReference type="STRING" id="908809.ABG79_01731"/>
<evidence type="ECO:0000256" key="1">
    <source>
        <dbReference type="ARBA" id="ARBA00004141"/>
    </source>
</evidence>
<dbReference type="GO" id="GO:0046583">
    <property type="term" value="F:monoatomic cation efflux transmembrane transporter activity"/>
    <property type="evidence" value="ECO:0007669"/>
    <property type="project" value="TreeGrafter"/>
</dbReference>